<comment type="caution">
    <text evidence="2">The sequence shown here is derived from an EMBL/GenBank/DDBJ whole genome shotgun (WGS) entry which is preliminary data.</text>
</comment>
<dbReference type="Proteomes" id="UP001201262">
    <property type="component" value="Unassembled WGS sequence"/>
</dbReference>
<proteinExistence type="predicted"/>
<feature type="region of interest" description="Disordered" evidence="1">
    <location>
        <begin position="35"/>
        <end position="105"/>
    </location>
</feature>
<organism evidence="2 3">
    <name type="scientific">Talaromyces proteolyticus</name>
    <dbReference type="NCBI Taxonomy" id="1131652"/>
    <lineage>
        <taxon>Eukaryota</taxon>
        <taxon>Fungi</taxon>
        <taxon>Dikarya</taxon>
        <taxon>Ascomycota</taxon>
        <taxon>Pezizomycotina</taxon>
        <taxon>Eurotiomycetes</taxon>
        <taxon>Eurotiomycetidae</taxon>
        <taxon>Eurotiales</taxon>
        <taxon>Trichocomaceae</taxon>
        <taxon>Talaromyces</taxon>
        <taxon>Talaromyces sect. Bacilispori</taxon>
    </lineage>
</organism>
<reference evidence="2" key="1">
    <citation type="submission" date="2021-12" db="EMBL/GenBank/DDBJ databases">
        <title>Convergent genome expansion in fungi linked to evolution of root-endophyte symbiosis.</title>
        <authorList>
            <consortium name="DOE Joint Genome Institute"/>
            <person name="Ke Y.-H."/>
            <person name="Bonito G."/>
            <person name="Liao H.-L."/>
            <person name="Looney B."/>
            <person name="Rojas-Flechas A."/>
            <person name="Nash J."/>
            <person name="Hameed K."/>
            <person name="Schadt C."/>
            <person name="Martin F."/>
            <person name="Crous P.W."/>
            <person name="Miettinen O."/>
            <person name="Magnuson J.K."/>
            <person name="Labbe J."/>
            <person name="Jacobson D."/>
            <person name="Doktycz M.J."/>
            <person name="Veneault-Fourrey C."/>
            <person name="Kuo A."/>
            <person name="Mondo S."/>
            <person name="Calhoun S."/>
            <person name="Riley R."/>
            <person name="Ohm R."/>
            <person name="LaButti K."/>
            <person name="Andreopoulos B."/>
            <person name="Pangilinan J."/>
            <person name="Nolan M."/>
            <person name="Tritt A."/>
            <person name="Clum A."/>
            <person name="Lipzen A."/>
            <person name="Daum C."/>
            <person name="Barry K."/>
            <person name="Grigoriev I.V."/>
            <person name="Vilgalys R."/>
        </authorList>
    </citation>
    <scope>NUCLEOTIDE SEQUENCE</scope>
    <source>
        <strain evidence="2">PMI_201</strain>
    </source>
</reference>
<dbReference type="EMBL" id="JAJTJA010000005">
    <property type="protein sequence ID" value="KAH8698955.1"/>
    <property type="molecule type" value="Genomic_DNA"/>
</dbReference>
<accession>A0AAD4Q1X0</accession>
<evidence type="ECO:0000313" key="2">
    <source>
        <dbReference type="EMBL" id="KAH8698955.1"/>
    </source>
</evidence>
<gene>
    <name evidence="2" type="ORF">BGW36DRAFT_416389</name>
</gene>
<evidence type="ECO:0000256" key="1">
    <source>
        <dbReference type="SAM" id="MobiDB-lite"/>
    </source>
</evidence>
<dbReference type="GeneID" id="70249630"/>
<evidence type="ECO:0000313" key="3">
    <source>
        <dbReference type="Proteomes" id="UP001201262"/>
    </source>
</evidence>
<keyword evidence="3" id="KW-1185">Reference proteome</keyword>
<dbReference type="AlphaFoldDB" id="A0AAD4Q1X0"/>
<dbReference type="RefSeq" id="XP_046073419.1">
    <property type="nucleotide sequence ID" value="XM_046219343.1"/>
</dbReference>
<name>A0AAD4Q1X0_9EURO</name>
<sequence length="105" mass="12112">MFGRRSRHTTKTTKPTLMTRLKGRNARTRTYKTEVTEHGGHHHHHHNTTTRTAPAFHHRRRPSLGDKVSGAILRMKGSLTRRPGEKAAGTRRMRGTDGRRSHRVY</sequence>
<protein>
    <submittedName>
        <fullName evidence="2">Uncharacterized protein</fullName>
    </submittedName>
</protein>